<dbReference type="EMBL" id="JMCC02000056">
    <property type="protein sequence ID" value="KIG15371.1"/>
    <property type="molecule type" value="Genomic_DNA"/>
</dbReference>
<accession>A0A0C2CWF0</accession>
<proteinExistence type="predicted"/>
<comment type="caution">
    <text evidence="1">The sequence shown here is derived from an EMBL/GenBank/DDBJ whole genome shotgun (WGS) entry which is preliminary data.</text>
</comment>
<dbReference type="Proteomes" id="UP000031599">
    <property type="component" value="Unassembled WGS sequence"/>
</dbReference>
<sequence>MAVLAVLAAGCGPGSNPELPQCPGQTVCTVVEEQTGMFISVVNAPDKDVSTLYAFSSPDDPVETDAWILGFARTTITVNGGVSGDAGVEVAMLDGASLVELEAEDVPVDGWFTDEDAQLAFERENKWYAYDIGRHVIEIRPRVYFVRLADGTTYGMQFISYYDYTGASRHPTFRWVEMSQ</sequence>
<reference evidence="1 2" key="1">
    <citation type="submission" date="2014-12" db="EMBL/GenBank/DDBJ databases">
        <title>Genome assembly of Enhygromyxa salina DSM 15201.</title>
        <authorList>
            <person name="Sharma G."/>
            <person name="Subramanian S."/>
        </authorList>
    </citation>
    <scope>NUCLEOTIDE SEQUENCE [LARGE SCALE GENOMIC DNA]</scope>
    <source>
        <strain evidence="1 2">DSM 15201</strain>
    </source>
</reference>
<gene>
    <name evidence="1" type="ORF">DB30_05703</name>
</gene>
<dbReference type="CDD" id="cd12105">
    <property type="entry name" value="HmuY"/>
    <property type="match status" value="1"/>
</dbReference>
<name>A0A0C2CWF0_9BACT</name>
<evidence type="ECO:0000313" key="2">
    <source>
        <dbReference type="Proteomes" id="UP000031599"/>
    </source>
</evidence>
<dbReference type="InterPro" id="IPR025921">
    <property type="entry name" value="HmuY"/>
</dbReference>
<organism evidence="1 2">
    <name type="scientific">Enhygromyxa salina</name>
    <dbReference type="NCBI Taxonomy" id="215803"/>
    <lineage>
        <taxon>Bacteria</taxon>
        <taxon>Pseudomonadati</taxon>
        <taxon>Myxococcota</taxon>
        <taxon>Polyangia</taxon>
        <taxon>Nannocystales</taxon>
        <taxon>Nannocystaceae</taxon>
        <taxon>Enhygromyxa</taxon>
    </lineage>
</organism>
<protein>
    <submittedName>
        <fullName evidence="1">Uncharacterized protein</fullName>
    </submittedName>
</protein>
<evidence type="ECO:0000313" key="1">
    <source>
        <dbReference type="EMBL" id="KIG15371.1"/>
    </source>
</evidence>
<dbReference type="AlphaFoldDB" id="A0A0C2CWF0"/>